<dbReference type="Proteomes" id="UP001155077">
    <property type="component" value="Unassembled WGS sequence"/>
</dbReference>
<sequence>MKKKILFILHYPPPVHGAAMVGDYIRKSDLINEGFNTRYINLGTSRDINEIGDVGILKWLRYFKILFKTFYQTIFFRPDLTYFTLNSNGVGFYKDALVAIVAKLGEGKLVYHFHNKGIQKREAKSFDNFLYRKVFKDAEIILLSENLYPDIQKYVDRRKVHICPNGIPQYGKKVSLNGIDKEIKKVQLLFLSNLIESKGVFVLLEALKKLKDRGIHFHCSYIGGEGDVSAEFFNSKINDFGLKNFVFYEGKKYGNEKLEYLLKSHVFVLPTLNDCFPLVILEALQFSLPVVSTIEGGISEMVENEKNGFLVQKNDAFEIADKLEILIKDRELREKMGAYGNLKYTEEFTLEAFEYRLNEILENLVSWNY</sequence>
<organism evidence="2 3">
    <name type="scientific">Gramella jeungdoensis</name>
    <dbReference type="NCBI Taxonomy" id="708091"/>
    <lineage>
        <taxon>Bacteria</taxon>
        <taxon>Pseudomonadati</taxon>
        <taxon>Bacteroidota</taxon>
        <taxon>Flavobacteriia</taxon>
        <taxon>Flavobacteriales</taxon>
        <taxon>Flavobacteriaceae</taxon>
        <taxon>Christiangramia</taxon>
    </lineage>
</organism>
<dbReference type="EMBL" id="JAMSCK010000002">
    <property type="protein sequence ID" value="MCM8568759.1"/>
    <property type="molecule type" value="Genomic_DNA"/>
</dbReference>
<reference evidence="2" key="1">
    <citation type="submission" date="2022-06" db="EMBL/GenBank/DDBJ databases">
        <title>Gramella sediminis sp. nov., isolated from deep-sea sediment of the Indian Ocean.</title>
        <authorList>
            <person name="Yang L."/>
        </authorList>
    </citation>
    <scope>NUCLEOTIDE SEQUENCE</scope>
    <source>
        <strain evidence="2">HMD3159</strain>
    </source>
</reference>
<name>A0ABT0YZ68_9FLAO</name>
<dbReference type="Pfam" id="PF00534">
    <property type="entry name" value="Glycos_transf_1"/>
    <property type="match status" value="1"/>
</dbReference>
<dbReference type="RefSeq" id="WP_252111159.1">
    <property type="nucleotide sequence ID" value="NZ_JAMSCK010000002.1"/>
</dbReference>
<evidence type="ECO:0000313" key="2">
    <source>
        <dbReference type="EMBL" id="MCM8568759.1"/>
    </source>
</evidence>
<accession>A0ABT0YZ68</accession>
<comment type="caution">
    <text evidence="2">The sequence shown here is derived from an EMBL/GenBank/DDBJ whole genome shotgun (WGS) entry which is preliminary data.</text>
</comment>
<dbReference type="CDD" id="cd03801">
    <property type="entry name" value="GT4_PimA-like"/>
    <property type="match status" value="1"/>
</dbReference>
<gene>
    <name evidence="2" type="ORF">NE848_05180</name>
</gene>
<feature type="domain" description="Glycosyl transferase family 1" evidence="1">
    <location>
        <begin position="184"/>
        <end position="340"/>
    </location>
</feature>
<evidence type="ECO:0000259" key="1">
    <source>
        <dbReference type="Pfam" id="PF00534"/>
    </source>
</evidence>
<dbReference type="PANTHER" id="PTHR12526">
    <property type="entry name" value="GLYCOSYLTRANSFERASE"/>
    <property type="match status" value="1"/>
</dbReference>
<dbReference type="InterPro" id="IPR001296">
    <property type="entry name" value="Glyco_trans_1"/>
</dbReference>
<proteinExistence type="predicted"/>
<dbReference type="SUPFAM" id="SSF53756">
    <property type="entry name" value="UDP-Glycosyltransferase/glycogen phosphorylase"/>
    <property type="match status" value="1"/>
</dbReference>
<dbReference type="Gene3D" id="3.40.50.2000">
    <property type="entry name" value="Glycogen Phosphorylase B"/>
    <property type="match status" value="2"/>
</dbReference>
<protein>
    <submittedName>
        <fullName evidence="2">Glycosyltransferase family 4 protein</fullName>
    </submittedName>
</protein>
<evidence type="ECO:0000313" key="3">
    <source>
        <dbReference type="Proteomes" id="UP001155077"/>
    </source>
</evidence>
<keyword evidence="3" id="KW-1185">Reference proteome</keyword>
<dbReference type="PANTHER" id="PTHR12526:SF627">
    <property type="entry name" value="D-RHAMNOSYLTRANSFERASE WBPZ"/>
    <property type="match status" value="1"/>
</dbReference>